<feature type="compositionally biased region" description="Low complexity" evidence="2">
    <location>
        <begin position="131"/>
        <end position="146"/>
    </location>
</feature>
<feature type="coiled-coil region" evidence="1">
    <location>
        <begin position="32"/>
        <end position="59"/>
    </location>
</feature>
<keyword evidence="1" id="KW-0175">Coiled coil</keyword>
<feature type="region of interest" description="Disordered" evidence="2">
    <location>
        <begin position="131"/>
        <end position="196"/>
    </location>
</feature>
<reference evidence="5" key="1">
    <citation type="journal article" date="2014" name="Genome Biol.">
        <title>Genome analysis of a major urban malaria vector mosquito, Anopheles stephensi.</title>
        <authorList>
            <person name="Jiang X."/>
            <person name="Peery A."/>
            <person name="Hall A.B."/>
            <person name="Sharma A."/>
            <person name="Chen X.G."/>
            <person name="Waterhouse R.M."/>
            <person name="Komissarov A."/>
            <person name="Riehle M.M."/>
            <person name="Shouche Y."/>
            <person name="Sharakhova M.V."/>
            <person name="Lawson D."/>
            <person name="Pakpour N."/>
            <person name="Arensburger P."/>
            <person name="Davidson V.L."/>
            <person name="Eiglmeier K."/>
            <person name="Emrich S."/>
            <person name="George P."/>
            <person name="Kennedy R.C."/>
            <person name="Mane S.P."/>
            <person name="Maslen G."/>
            <person name="Oringanje C."/>
            <person name="Qi Y."/>
            <person name="Settlage R."/>
            <person name="Tojo M."/>
            <person name="Tubio J.M."/>
            <person name="Unger M.F."/>
            <person name="Wang B."/>
            <person name="Vernick K.D."/>
            <person name="Ribeiro J.M."/>
            <person name="James A.A."/>
            <person name="Michel K."/>
            <person name="Riehle M.A."/>
            <person name="Luckhart S."/>
            <person name="Sharakhov I.V."/>
            <person name="Tu Z."/>
        </authorList>
    </citation>
    <scope>NUCLEOTIDE SEQUENCE [LARGE SCALE GENOMIC DNA]</scope>
    <source>
        <strain evidence="5">Indian</strain>
    </source>
</reference>
<feature type="compositionally biased region" description="Basic and acidic residues" evidence="2">
    <location>
        <begin position="396"/>
        <end position="406"/>
    </location>
</feature>
<feature type="signal peptide" evidence="3">
    <location>
        <begin position="1"/>
        <end position="20"/>
    </location>
</feature>
<evidence type="ECO:0000313" key="4">
    <source>
        <dbReference type="EnsemblMetazoa" id="ASTEI04956-PA"/>
    </source>
</evidence>
<proteinExistence type="predicted"/>
<dbReference type="Proteomes" id="UP000076408">
    <property type="component" value="Unassembled WGS sequence"/>
</dbReference>
<dbReference type="VEuPathDB" id="VectorBase:ASTEI04956"/>
<evidence type="ECO:0000256" key="1">
    <source>
        <dbReference type="SAM" id="Coils"/>
    </source>
</evidence>
<feature type="region of interest" description="Disordered" evidence="2">
    <location>
        <begin position="795"/>
        <end position="814"/>
    </location>
</feature>
<dbReference type="VEuPathDB" id="VectorBase:ASTEI20_040948"/>
<dbReference type="VEuPathDB" id="VectorBase:ASTE001274"/>
<feature type="compositionally biased region" description="Basic residues" evidence="2">
    <location>
        <begin position="374"/>
        <end position="384"/>
    </location>
</feature>
<feature type="compositionally biased region" description="Polar residues" evidence="2">
    <location>
        <begin position="151"/>
        <end position="168"/>
    </location>
</feature>
<evidence type="ECO:0000256" key="3">
    <source>
        <dbReference type="SAM" id="SignalP"/>
    </source>
</evidence>
<reference evidence="4" key="2">
    <citation type="submission" date="2020-05" db="UniProtKB">
        <authorList>
            <consortium name="EnsemblMetazoa"/>
        </authorList>
    </citation>
    <scope>IDENTIFICATION</scope>
    <source>
        <strain evidence="4">Indian</strain>
    </source>
</reference>
<evidence type="ECO:0000313" key="5">
    <source>
        <dbReference type="Proteomes" id="UP000076408"/>
    </source>
</evidence>
<feature type="compositionally biased region" description="Basic residues" evidence="2">
    <location>
        <begin position="427"/>
        <end position="438"/>
    </location>
</feature>
<dbReference type="AlphaFoldDB" id="A0A182Y920"/>
<feature type="compositionally biased region" description="Polar residues" evidence="2">
    <location>
        <begin position="247"/>
        <end position="258"/>
    </location>
</feature>
<keyword evidence="5" id="KW-1185">Reference proteome</keyword>
<accession>A0A182Y920</accession>
<organism evidence="4 5">
    <name type="scientific">Anopheles stephensi</name>
    <name type="common">Indo-Pakistan malaria mosquito</name>
    <dbReference type="NCBI Taxonomy" id="30069"/>
    <lineage>
        <taxon>Eukaryota</taxon>
        <taxon>Metazoa</taxon>
        <taxon>Ecdysozoa</taxon>
        <taxon>Arthropoda</taxon>
        <taxon>Hexapoda</taxon>
        <taxon>Insecta</taxon>
        <taxon>Pterygota</taxon>
        <taxon>Neoptera</taxon>
        <taxon>Endopterygota</taxon>
        <taxon>Diptera</taxon>
        <taxon>Nematocera</taxon>
        <taxon>Culicoidea</taxon>
        <taxon>Culicidae</taxon>
        <taxon>Anophelinae</taxon>
        <taxon>Anopheles</taxon>
    </lineage>
</organism>
<keyword evidence="3" id="KW-0732">Signal</keyword>
<protein>
    <submittedName>
        <fullName evidence="4">Uncharacterized protein</fullName>
    </submittedName>
</protein>
<feature type="compositionally biased region" description="Basic and acidic residues" evidence="2">
    <location>
        <begin position="416"/>
        <end position="426"/>
    </location>
</feature>
<feature type="region of interest" description="Disordered" evidence="2">
    <location>
        <begin position="233"/>
        <end position="451"/>
    </location>
</feature>
<feature type="compositionally biased region" description="Acidic residues" evidence="2">
    <location>
        <begin position="345"/>
        <end position="355"/>
    </location>
</feature>
<feature type="compositionally biased region" description="Acidic residues" evidence="2">
    <location>
        <begin position="322"/>
        <end position="338"/>
    </location>
</feature>
<name>A0A182Y920_ANOST</name>
<feature type="compositionally biased region" description="Low complexity" evidence="2">
    <location>
        <begin position="169"/>
        <end position="190"/>
    </location>
</feature>
<dbReference type="EnsemblMetazoa" id="ASTEI04956-RA">
    <property type="protein sequence ID" value="ASTEI04956-PA"/>
    <property type="gene ID" value="ASTEI04956"/>
</dbReference>
<feature type="chain" id="PRO_5043881774" evidence="3">
    <location>
        <begin position="21"/>
        <end position="814"/>
    </location>
</feature>
<dbReference type="STRING" id="30069.A0A182Y920"/>
<sequence length="814" mass="89030">MAVAQVFVVLCALLVGGALGEAALGNYYKDVVREQHKLINEMNQNFTELEKASEKLIDLGFYVGKHKLPPKTVKITNTVAVKVPVPFPVKVPEPVPVPVPVSKPVPVPVPTLVAIPVESTVATVPAVTVAGSTSAGGPSPSPATVADADPASSQAHASTVQVQDWKNITTSTTSATMPSSIRHSRSIINIKAQRKRDLIRARNSTTGDMGPAPNDSTMSVVLKFKPVRIRLQSSDLSLMRSNRRPNRMTSGTPPTNSTRPRLPVPRIRPIPLRQASPEANLHRLRRRPSAKTTALPASSSSSSSSSSEDSTENLTSRQSNSVEEEPEETLEDLDEEELENRAEEESSEERSEESEEVIRKPVRTRTSGSAKQRTSTKRTTKRPRYRDSKVKAKRDSRRDSKRGSKKDYKRHTKRDSKRDSKQDSKRDSKRSKLPKKVRTVTEPAPKAKKSAISLHARSKLFANRTRAMKSPILIATAQSPVITTTTTTTTPVTITMLPIIRSKVLSEVEVAPAASSPRATITQLSPSRTDLLLQQPHPPPEFYPPPPQHTVTRYRGNANVPGEAHKDLRHQADATGEQRFPFYHATKHDPHLARSALKPHHADAAAGGPSYQLQQQYGEHAESQTGGSAAQTELSGFRHIAAGGYNTYTEHHNYHHHHHYLNGQQHDRQKHKGSYGARTVKPTVLSVPSDAHLYPGYNQHHDHHHHGSDATAADNHAGKFHYHFHNVHPVGGGAGSGPDHHESAASEQYAVHTEYGGVAGPDGSVVTSYDPPASGNTFHFHDDGTGDMFAGASTVQEQHRAPYEEESSSYGHTQ</sequence>
<evidence type="ECO:0000256" key="2">
    <source>
        <dbReference type="SAM" id="MobiDB-lite"/>
    </source>
</evidence>
<dbReference type="OMA" id="FHYHFHN"/>
<feature type="compositionally biased region" description="Low complexity" evidence="2">
    <location>
        <begin position="298"/>
        <end position="307"/>
    </location>
</feature>